<dbReference type="CDD" id="cd00051">
    <property type="entry name" value="EFh"/>
    <property type="match status" value="1"/>
</dbReference>
<gene>
    <name evidence="5" type="ORF">Cgig2_000483</name>
</gene>
<sequence length="169" mass="19906">MEKAYENANISSFLYHRCELQPSKDCEKKSKESNNCHTHEKRPISGYYEEKDDDCYLIGQDINKVMETLGIQYNLEGDELKKVWGRKEISCLFEEVEPSLQELWEAFEVFDQNRDGFIDARELRSVLCRLGLRKGSDLQECKKMIRASNENGDDKMDFKEFATFMLENF</sequence>
<dbReference type="InterPro" id="IPR039647">
    <property type="entry name" value="EF_hand_pair_protein_CML-like"/>
</dbReference>
<comment type="caution">
    <text evidence="5">The sequence shown here is derived from an EMBL/GenBank/DDBJ whole genome shotgun (WGS) entry which is preliminary data.</text>
</comment>
<evidence type="ECO:0000256" key="2">
    <source>
        <dbReference type="ARBA" id="ARBA00022737"/>
    </source>
</evidence>
<evidence type="ECO:0000259" key="4">
    <source>
        <dbReference type="PROSITE" id="PS50222"/>
    </source>
</evidence>
<keyword evidence="3" id="KW-0106">Calcium</keyword>
<protein>
    <recommendedName>
        <fullName evidence="4">EF-hand domain-containing protein</fullName>
    </recommendedName>
</protein>
<reference evidence="5" key="1">
    <citation type="submission" date="2022-04" db="EMBL/GenBank/DDBJ databases">
        <title>Carnegiea gigantea Genome sequencing and assembly v2.</title>
        <authorList>
            <person name="Copetti D."/>
            <person name="Sanderson M.J."/>
            <person name="Burquez A."/>
            <person name="Wojciechowski M.F."/>
        </authorList>
    </citation>
    <scope>NUCLEOTIDE SEQUENCE</scope>
    <source>
        <strain evidence="5">SGP5-SGP5p</strain>
        <tissue evidence="5">Aerial part</tissue>
    </source>
</reference>
<dbReference type="Pfam" id="PF13499">
    <property type="entry name" value="EF-hand_7"/>
    <property type="match status" value="1"/>
</dbReference>
<dbReference type="FunFam" id="1.10.238.10:FF:000003">
    <property type="entry name" value="Calmodulin A"/>
    <property type="match status" value="1"/>
</dbReference>
<feature type="domain" description="EF-hand" evidence="4">
    <location>
        <begin position="136"/>
        <end position="169"/>
    </location>
</feature>
<dbReference type="SMART" id="SM00054">
    <property type="entry name" value="EFh"/>
    <property type="match status" value="2"/>
</dbReference>
<dbReference type="InterPro" id="IPR018247">
    <property type="entry name" value="EF_Hand_1_Ca_BS"/>
</dbReference>
<evidence type="ECO:0000256" key="1">
    <source>
        <dbReference type="ARBA" id="ARBA00022723"/>
    </source>
</evidence>
<accession>A0A9Q1JKW0</accession>
<name>A0A9Q1JKW0_9CARY</name>
<dbReference type="GO" id="GO:0005509">
    <property type="term" value="F:calcium ion binding"/>
    <property type="evidence" value="ECO:0007669"/>
    <property type="project" value="InterPro"/>
</dbReference>
<dbReference type="PANTHER" id="PTHR10891">
    <property type="entry name" value="EF-HAND CALCIUM-BINDING DOMAIN CONTAINING PROTEIN"/>
    <property type="match status" value="1"/>
</dbReference>
<dbReference type="SUPFAM" id="SSF47473">
    <property type="entry name" value="EF-hand"/>
    <property type="match status" value="1"/>
</dbReference>
<dbReference type="InterPro" id="IPR011992">
    <property type="entry name" value="EF-hand-dom_pair"/>
</dbReference>
<evidence type="ECO:0000256" key="3">
    <source>
        <dbReference type="ARBA" id="ARBA00022837"/>
    </source>
</evidence>
<evidence type="ECO:0000313" key="5">
    <source>
        <dbReference type="EMBL" id="KAJ8427189.1"/>
    </source>
</evidence>
<dbReference type="OrthoDB" id="26525at2759"/>
<dbReference type="AlphaFoldDB" id="A0A9Q1JKW0"/>
<dbReference type="PROSITE" id="PS50222">
    <property type="entry name" value="EF_HAND_2"/>
    <property type="match status" value="2"/>
</dbReference>
<dbReference type="PROSITE" id="PS00018">
    <property type="entry name" value="EF_HAND_1"/>
    <property type="match status" value="1"/>
</dbReference>
<dbReference type="Gene3D" id="1.10.238.10">
    <property type="entry name" value="EF-hand"/>
    <property type="match status" value="1"/>
</dbReference>
<keyword evidence="1" id="KW-0479">Metal-binding</keyword>
<feature type="domain" description="EF-hand" evidence="4">
    <location>
        <begin position="98"/>
        <end position="133"/>
    </location>
</feature>
<dbReference type="InterPro" id="IPR002048">
    <property type="entry name" value="EF_hand_dom"/>
</dbReference>
<dbReference type="EMBL" id="JAKOGI010001178">
    <property type="protein sequence ID" value="KAJ8427189.1"/>
    <property type="molecule type" value="Genomic_DNA"/>
</dbReference>
<organism evidence="5 6">
    <name type="scientific">Carnegiea gigantea</name>
    <dbReference type="NCBI Taxonomy" id="171969"/>
    <lineage>
        <taxon>Eukaryota</taxon>
        <taxon>Viridiplantae</taxon>
        <taxon>Streptophyta</taxon>
        <taxon>Embryophyta</taxon>
        <taxon>Tracheophyta</taxon>
        <taxon>Spermatophyta</taxon>
        <taxon>Magnoliopsida</taxon>
        <taxon>eudicotyledons</taxon>
        <taxon>Gunneridae</taxon>
        <taxon>Pentapetalae</taxon>
        <taxon>Caryophyllales</taxon>
        <taxon>Cactineae</taxon>
        <taxon>Cactaceae</taxon>
        <taxon>Cactoideae</taxon>
        <taxon>Echinocereeae</taxon>
        <taxon>Carnegiea</taxon>
    </lineage>
</organism>
<keyword evidence="2" id="KW-0677">Repeat</keyword>
<evidence type="ECO:0000313" key="6">
    <source>
        <dbReference type="Proteomes" id="UP001153076"/>
    </source>
</evidence>
<dbReference type="Proteomes" id="UP001153076">
    <property type="component" value="Unassembled WGS sequence"/>
</dbReference>
<keyword evidence="6" id="KW-1185">Reference proteome</keyword>
<proteinExistence type="predicted"/>